<dbReference type="Proteomes" id="UP000298663">
    <property type="component" value="Unassembled WGS sequence"/>
</dbReference>
<evidence type="ECO:0000313" key="3">
    <source>
        <dbReference type="Proteomes" id="UP000298663"/>
    </source>
</evidence>
<dbReference type="InterPro" id="IPR008569">
    <property type="entry name" value="DUF851"/>
</dbReference>
<accession>A0A4U5PAF0</accession>
<keyword evidence="3" id="KW-1185">Reference proteome</keyword>
<feature type="compositionally biased region" description="Polar residues" evidence="1">
    <location>
        <begin position="1"/>
        <end position="13"/>
    </location>
</feature>
<reference evidence="2 3" key="2">
    <citation type="journal article" date="2019" name="G3 (Bethesda)">
        <title>Hybrid Assembly of the Genome of the Entomopathogenic Nematode Steinernema carpocapsae Identifies the X-Chromosome.</title>
        <authorList>
            <person name="Serra L."/>
            <person name="Macchietto M."/>
            <person name="Macias-Munoz A."/>
            <person name="McGill C.J."/>
            <person name="Rodriguez I.M."/>
            <person name="Rodriguez B."/>
            <person name="Murad R."/>
            <person name="Mortazavi A."/>
        </authorList>
    </citation>
    <scope>NUCLEOTIDE SEQUENCE [LARGE SCALE GENOMIC DNA]</scope>
    <source>
        <strain evidence="2 3">ALL</strain>
    </source>
</reference>
<reference evidence="2 3" key="1">
    <citation type="journal article" date="2015" name="Genome Biol.">
        <title>Comparative genomics of Steinernema reveals deeply conserved gene regulatory networks.</title>
        <authorList>
            <person name="Dillman A.R."/>
            <person name="Macchietto M."/>
            <person name="Porter C.F."/>
            <person name="Rogers A."/>
            <person name="Williams B."/>
            <person name="Antoshechkin I."/>
            <person name="Lee M.M."/>
            <person name="Goodwin Z."/>
            <person name="Lu X."/>
            <person name="Lewis E.E."/>
            <person name="Goodrich-Blair H."/>
            <person name="Stock S.P."/>
            <person name="Adams B.J."/>
            <person name="Sternberg P.W."/>
            <person name="Mortazavi A."/>
        </authorList>
    </citation>
    <scope>NUCLEOTIDE SEQUENCE [LARGE SCALE GENOMIC DNA]</scope>
    <source>
        <strain evidence="2 3">ALL</strain>
    </source>
</reference>
<protein>
    <submittedName>
        <fullName evidence="2">Uncharacterized protein</fullName>
    </submittedName>
</protein>
<feature type="compositionally biased region" description="Polar residues" evidence="1">
    <location>
        <begin position="59"/>
        <end position="68"/>
    </location>
</feature>
<feature type="compositionally biased region" description="Basic residues" evidence="1">
    <location>
        <begin position="70"/>
        <end position="80"/>
    </location>
</feature>
<organism evidence="2 3">
    <name type="scientific">Steinernema carpocapsae</name>
    <name type="common">Entomopathogenic nematode</name>
    <dbReference type="NCBI Taxonomy" id="34508"/>
    <lineage>
        <taxon>Eukaryota</taxon>
        <taxon>Metazoa</taxon>
        <taxon>Ecdysozoa</taxon>
        <taxon>Nematoda</taxon>
        <taxon>Chromadorea</taxon>
        <taxon>Rhabditida</taxon>
        <taxon>Tylenchina</taxon>
        <taxon>Panagrolaimomorpha</taxon>
        <taxon>Strongyloidoidea</taxon>
        <taxon>Steinernematidae</taxon>
        <taxon>Steinernema</taxon>
    </lineage>
</organism>
<feature type="region of interest" description="Disordered" evidence="1">
    <location>
        <begin position="1"/>
        <end position="203"/>
    </location>
</feature>
<dbReference type="OrthoDB" id="5867859at2759"/>
<proteinExistence type="predicted"/>
<evidence type="ECO:0000256" key="1">
    <source>
        <dbReference type="SAM" id="MobiDB-lite"/>
    </source>
</evidence>
<dbReference type="EMBL" id="AZBU02000002">
    <property type="protein sequence ID" value="TKR93299.1"/>
    <property type="molecule type" value="Genomic_DNA"/>
</dbReference>
<name>A0A4U5PAF0_STECR</name>
<sequence>MSDANINQDNPTVRNWCHKSTHEQSSMKRRKQIQNGSSAAEKTPQQTTQSNSKEKDDVNSTLGNSNSPGARHKLSRKFKDRRPSGKGSNEESHMRNSIRQSLKSFKERQAKNLQQVKTFISRPYKTASMQRILSKVTRRKEYREKHECSDVSEDSSSSAQRLKDGDDIFPILKKQKSPSKESPSPNSPPPPKESPKATGPQRTLADDIKEKLFKPKRHVRLVKNNDNNGQLFMADGMPFWHQKGKGIKGRQDVDSKADLTDDELPMNADMLLDVHSGKVTLIEMPNNPITLDPYASLEVLEARDEQFFTRNVLFSNTIRSMINLNDEMTTSDRKKPSSVPTQTG</sequence>
<gene>
    <name evidence="2" type="ORF">L596_007782</name>
</gene>
<comment type="caution">
    <text evidence="2">The sequence shown here is derived from an EMBL/GenBank/DDBJ whole genome shotgun (WGS) entry which is preliminary data.</text>
</comment>
<evidence type="ECO:0000313" key="2">
    <source>
        <dbReference type="EMBL" id="TKR93299.1"/>
    </source>
</evidence>
<feature type="compositionally biased region" description="Polar residues" evidence="1">
    <location>
        <begin position="33"/>
        <end position="51"/>
    </location>
</feature>
<dbReference type="Pfam" id="PF05867">
    <property type="entry name" value="DUF851"/>
    <property type="match status" value="1"/>
</dbReference>
<dbReference type="AlphaFoldDB" id="A0A4U5PAF0"/>
<dbReference type="STRING" id="34508.A0A4U5PAF0"/>
<feature type="compositionally biased region" description="Basic and acidic residues" evidence="1">
    <location>
        <begin position="139"/>
        <end position="149"/>
    </location>
</feature>